<evidence type="ECO:0000256" key="1">
    <source>
        <dbReference type="SAM" id="MobiDB-lite"/>
    </source>
</evidence>
<organism evidence="3 4">
    <name type="scientific">Diaporthe australafricana</name>
    <dbReference type="NCBI Taxonomy" id="127596"/>
    <lineage>
        <taxon>Eukaryota</taxon>
        <taxon>Fungi</taxon>
        <taxon>Dikarya</taxon>
        <taxon>Ascomycota</taxon>
        <taxon>Pezizomycotina</taxon>
        <taxon>Sordariomycetes</taxon>
        <taxon>Sordariomycetidae</taxon>
        <taxon>Diaporthales</taxon>
        <taxon>Diaporthaceae</taxon>
        <taxon>Diaporthe</taxon>
    </lineage>
</organism>
<dbReference type="Proteomes" id="UP001583177">
    <property type="component" value="Unassembled WGS sequence"/>
</dbReference>
<feature type="compositionally biased region" description="Acidic residues" evidence="1">
    <location>
        <begin position="165"/>
        <end position="179"/>
    </location>
</feature>
<reference evidence="3 4" key="1">
    <citation type="journal article" date="2024" name="IMA Fungus">
        <title>IMA Genome - F19 : A genome assembly and annotation guide to empower mycologists, including annotated draft genome sequences of Ceratocystis pirilliformis, Diaporthe australafricana, Fusarium ophioides, Paecilomyces lecythidis, and Sporothrix stenoceras.</title>
        <authorList>
            <person name="Aylward J."/>
            <person name="Wilson A.M."/>
            <person name="Visagie C.M."/>
            <person name="Spraker J."/>
            <person name="Barnes I."/>
            <person name="Buitendag C."/>
            <person name="Ceriani C."/>
            <person name="Del Mar Angel L."/>
            <person name="du Plessis D."/>
            <person name="Fuchs T."/>
            <person name="Gasser K."/>
            <person name="Kramer D."/>
            <person name="Li W."/>
            <person name="Munsamy K."/>
            <person name="Piso A."/>
            <person name="Price J.L."/>
            <person name="Sonnekus B."/>
            <person name="Thomas C."/>
            <person name="van der Nest A."/>
            <person name="van Dijk A."/>
            <person name="van Heerden A."/>
            <person name="van Vuuren N."/>
            <person name="Yilmaz N."/>
            <person name="Duong T.A."/>
            <person name="van der Merwe N.A."/>
            <person name="Wingfield M.J."/>
            <person name="Wingfield B.D."/>
        </authorList>
    </citation>
    <scope>NUCLEOTIDE SEQUENCE [LARGE SCALE GENOMIC DNA]</scope>
    <source>
        <strain evidence="3 4">CMW 18300</strain>
    </source>
</reference>
<keyword evidence="4" id="KW-1185">Reference proteome</keyword>
<comment type="caution">
    <text evidence="3">The sequence shown here is derived from an EMBL/GenBank/DDBJ whole genome shotgun (WGS) entry which is preliminary data.</text>
</comment>
<proteinExistence type="predicted"/>
<evidence type="ECO:0000259" key="2">
    <source>
        <dbReference type="Pfam" id="PF20253"/>
    </source>
</evidence>
<dbReference type="PANTHER" id="PTHR38795:SF1">
    <property type="entry name" value="DUF6604 DOMAIN-CONTAINING PROTEIN"/>
    <property type="match status" value="1"/>
</dbReference>
<protein>
    <recommendedName>
        <fullName evidence="2">DUF6604 domain-containing protein</fullName>
    </recommendedName>
</protein>
<sequence length="957" mass="109700">MPPMPPTPESRSLGLLSTYKQYKADTEIIAGWLKANAVKHGYKFDRRDGTSIRTSDFVPMAQQIVSKVKAFFTLHPAIHDAFRRAIVARNKCSAWYEKNTKGQWKSNQSHAYFTNILLTSWDILLSASATRPEPNHRASQAEAPDDNSAVPSNRFAALYINKADVDDDGDGDTDNDDPEITNGQSSSSTNKSPQGKNSRPSYTPPPATIIPDETQIEGEFWFAIQTFLKEQQKVRELVKGYWKDFRADKTHLAMATFGTRMAIDLIRRSEIELGLQVNRPKRFPEDKYPVHVFPALLIAAQQPESSPMSLDDLLDPDFGRLILISGPQNDLTLYNAYATLKSLCKVAKYGVDPKTVWPDWSEEHSRLQDKLFMFFRMIFDQTQAPWQDDITRGVKDCFKSGEVPIWTTFALRLLLDIEDILDEERMLPWRDATYHTLYHRGNPPTHWHHQSGCRHLPLEEDYSEDESLPKEPPDKHQTPTAGKTMSMLEKVRSSEGPRMKGMVKKRLPKKKLSKAAQAAKAEEDRKSCEILLRCGYDRYENDVHLAYRWVIFEIIESRNPLSHFDALRSNPLHCGMIQYDLNRSRQWSALHQNAYNNRDIWTMMYIYAAGRSVFPDSLAWPDMEFLLYLQDDRHVFFGGRPADLQWAARKWMLAMGNSLNDYSYRDLSHLQCCGFRFSINPKKWRPLKDNSVMNPFISSQMNCCDHHRAKSRDHYLEMIRKMHTKKPLSRLARLLNMSQHATETFVTTWTSRLHAWTLADILELTQIYLAVDLVGIGFNWAAFDSTCSQMWKEARPLVRLKHSRGDDDACNHEDCDIGNQPSHWATIILSQAAVVESNLSSKTRSNPTVLAEELEKGSPAFMKLWTLIQQHCRKRVNVSLGHGIFSRFAGEQCLVRLLDDSNDPCYPARIVAPHVPKCFEGYPEHLAKQSAAMILAEKVLASDIGTLRVLKKTTRNV</sequence>
<feature type="compositionally biased region" description="Basic residues" evidence="1">
    <location>
        <begin position="501"/>
        <end position="512"/>
    </location>
</feature>
<feature type="region of interest" description="Disordered" evidence="1">
    <location>
        <begin position="461"/>
        <end position="512"/>
    </location>
</feature>
<dbReference type="PANTHER" id="PTHR38795">
    <property type="entry name" value="DUF6604 DOMAIN-CONTAINING PROTEIN"/>
    <property type="match status" value="1"/>
</dbReference>
<feature type="compositionally biased region" description="Polar residues" evidence="1">
    <location>
        <begin position="181"/>
        <end position="201"/>
    </location>
</feature>
<feature type="compositionally biased region" description="Basic and acidic residues" evidence="1">
    <location>
        <begin position="467"/>
        <end position="477"/>
    </location>
</feature>
<evidence type="ECO:0000313" key="4">
    <source>
        <dbReference type="Proteomes" id="UP001583177"/>
    </source>
</evidence>
<accession>A0ABR3W826</accession>
<gene>
    <name evidence="3" type="ORF">Daus18300_011157</name>
</gene>
<feature type="compositionally biased region" description="Basic and acidic residues" evidence="1">
    <location>
        <begin position="489"/>
        <end position="498"/>
    </location>
</feature>
<evidence type="ECO:0000313" key="3">
    <source>
        <dbReference type="EMBL" id="KAL1855251.1"/>
    </source>
</evidence>
<feature type="region of interest" description="Disordered" evidence="1">
    <location>
        <begin position="164"/>
        <end position="210"/>
    </location>
</feature>
<feature type="domain" description="DUF6604" evidence="2">
    <location>
        <begin position="20"/>
        <end position="273"/>
    </location>
</feature>
<dbReference type="InterPro" id="IPR046539">
    <property type="entry name" value="DUF6604"/>
</dbReference>
<name>A0ABR3W826_9PEZI</name>
<dbReference type="Pfam" id="PF20253">
    <property type="entry name" value="DUF6604"/>
    <property type="match status" value="1"/>
</dbReference>
<dbReference type="EMBL" id="JAWRVE010000132">
    <property type="protein sequence ID" value="KAL1855251.1"/>
    <property type="molecule type" value="Genomic_DNA"/>
</dbReference>